<gene>
    <name evidence="5" type="ORF">LCGC14_2254960</name>
</gene>
<keyword evidence="2" id="KW-0808">Transferase</keyword>
<reference evidence="5" key="1">
    <citation type="journal article" date="2015" name="Nature">
        <title>Complex archaea that bridge the gap between prokaryotes and eukaryotes.</title>
        <authorList>
            <person name="Spang A."/>
            <person name="Saw J.H."/>
            <person name="Jorgensen S.L."/>
            <person name="Zaremba-Niedzwiedzka K."/>
            <person name="Martijn J."/>
            <person name="Lind A.E."/>
            <person name="van Eijk R."/>
            <person name="Schleper C."/>
            <person name="Guy L."/>
            <person name="Ettema T.J."/>
        </authorList>
    </citation>
    <scope>NUCLEOTIDE SEQUENCE</scope>
</reference>
<proteinExistence type="inferred from homology"/>
<evidence type="ECO:0000256" key="1">
    <source>
        <dbReference type="ARBA" id="ARBA00011066"/>
    </source>
</evidence>
<dbReference type="PIRSF" id="PIRSF000723">
    <property type="entry name" value="Carbamate_kin"/>
    <property type="match status" value="1"/>
</dbReference>
<accession>A0A0F9FWG2</accession>
<dbReference type="PANTHER" id="PTHR30409">
    <property type="entry name" value="CARBAMATE KINASE"/>
    <property type="match status" value="1"/>
</dbReference>
<dbReference type="GO" id="GO:0019546">
    <property type="term" value="P:L-arginine deiminase pathway"/>
    <property type="evidence" value="ECO:0007669"/>
    <property type="project" value="TreeGrafter"/>
</dbReference>
<dbReference type="InterPro" id="IPR001048">
    <property type="entry name" value="Asp/Glu/Uridylate_kinase"/>
</dbReference>
<evidence type="ECO:0000256" key="2">
    <source>
        <dbReference type="ARBA" id="ARBA00022679"/>
    </source>
</evidence>
<dbReference type="EMBL" id="LAZR01030826">
    <property type="protein sequence ID" value="KKL55482.1"/>
    <property type="molecule type" value="Genomic_DNA"/>
</dbReference>
<dbReference type="PANTHER" id="PTHR30409:SF1">
    <property type="entry name" value="CARBAMATE KINASE-RELATED"/>
    <property type="match status" value="1"/>
</dbReference>
<dbReference type="NCBIfam" id="TIGR00746">
    <property type="entry name" value="arcC"/>
    <property type="match status" value="1"/>
</dbReference>
<dbReference type="InterPro" id="IPR036393">
    <property type="entry name" value="AceGlu_kinase-like_sf"/>
</dbReference>
<dbReference type="SUPFAM" id="SSF53633">
    <property type="entry name" value="Carbamate kinase-like"/>
    <property type="match status" value="1"/>
</dbReference>
<dbReference type="InterPro" id="IPR003964">
    <property type="entry name" value="Carb_kinase"/>
</dbReference>
<feature type="domain" description="Aspartate/glutamate/uridylate kinase" evidence="4">
    <location>
        <begin position="7"/>
        <end position="289"/>
    </location>
</feature>
<evidence type="ECO:0000256" key="3">
    <source>
        <dbReference type="ARBA" id="ARBA00022777"/>
    </source>
</evidence>
<dbReference type="AlphaFoldDB" id="A0A0F9FWG2"/>
<dbReference type="Gene3D" id="3.40.1160.10">
    <property type="entry name" value="Acetylglutamate kinase-like"/>
    <property type="match status" value="1"/>
</dbReference>
<organism evidence="5">
    <name type="scientific">marine sediment metagenome</name>
    <dbReference type="NCBI Taxonomy" id="412755"/>
    <lineage>
        <taxon>unclassified sequences</taxon>
        <taxon>metagenomes</taxon>
        <taxon>ecological metagenomes</taxon>
    </lineage>
</organism>
<dbReference type="GO" id="GO:0005829">
    <property type="term" value="C:cytosol"/>
    <property type="evidence" value="ECO:0007669"/>
    <property type="project" value="TreeGrafter"/>
</dbReference>
<evidence type="ECO:0000259" key="4">
    <source>
        <dbReference type="Pfam" id="PF00696"/>
    </source>
</evidence>
<comment type="similarity">
    <text evidence="1">Belongs to the carbamate kinase family.</text>
</comment>
<evidence type="ECO:0000313" key="5">
    <source>
        <dbReference type="EMBL" id="KKL55482.1"/>
    </source>
</evidence>
<name>A0A0F9FWG2_9ZZZZ</name>
<dbReference type="Pfam" id="PF00696">
    <property type="entry name" value="AA_kinase"/>
    <property type="match status" value="1"/>
</dbReference>
<comment type="caution">
    <text evidence="5">The sequence shown here is derived from an EMBL/GenBank/DDBJ whole genome shotgun (WGS) entry which is preliminary data.</text>
</comment>
<dbReference type="PRINTS" id="PR01469">
    <property type="entry name" value="CARBMTKINASE"/>
</dbReference>
<dbReference type="NCBIfam" id="NF009007">
    <property type="entry name" value="PRK12352.1"/>
    <property type="match status" value="1"/>
</dbReference>
<dbReference type="GO" id="GO:0008804">
    <property type="term" value="F:carbamate kinase activity"/>
    <property type="evidence" value="ECO:0007669"/>
    <property type="project" value="InterPro"/>
</dbReference>
<keyword evidence="3" id="KW-0418">Kinase</keyword>
<sequence>MTERGLKTYVVALGGNTILRAGQKGTVEEQLHNLNQTGRQLLGLLGGRNRVVITHGNGPQVGNLLLALEAAKEVPSMSLDVCGAATQGFMGHMIQQALANCLREKGFTHNITTVISQVIVAEDDPAFRHPTKPIGPFYTLEEATRLKEERGWQIIKDATHGYRRVVASPEPLEIQQARIIRSMLDAGEIVIAAGGGGIPVIRSPDKSLRGIEAVIDKDLASARLAIDIEADVLLILTAVENAFVDFGRPSQKPLHLITVTEAEALLEEGQFGIGSMEPKIRASIKFLKGTPRKYKREAIITVPGRAMKALIGEAGTRMVLDSKRELSA</sequence>
<protein>
    <recommendedName>
        <fullName evidence="4">Aspartate/glutamate/uridylate kinase domain-containing protein</fullName>
    </recommendedName>
</protein>
<dbReference type="FunFam" id="3.40.1160.10:FF:000007">
    <property type="entry name" value="Carbamate kinase"/>
    <property type="match status" value="1"/>
</dbReference>
<dbReference type="CDD" id="cd04235">
    <property type="entry name" value="AAK_CK"/>
    <property type="match status" value="1"/>
</dbReference>